<dbReference type="GO" id="GO:0003723">
    <property type="term" value="F:RNA binding"/>
    <property type="evidence" value="ECO:0007669"/>
    <property type="project" value="TreeGrafter"/>
</dbReference>
<evidence type="ECO:0000313" key="11">
    <source>
        <dbReference type="EMBL" id="GFG34547.1"/>
    </source>
</evidence>
<protein>
    <recommendedName>
        <fullName evidence="8">Ribosome assembly factor mrt4</fullName>
    </recommendedName>
</protein>
<evidence type="ECO:0000256" key="1">
    <source>
        <dbReference type="ARBA" id="ARBA00004046"/>
    </source>
</evidence>
<dbReference type="PANTHER" id="PTHR45841:SF1">
    <property type="entry name" value="MRNA TURNOVER PROTEIN 4 HOMOLOG"/>
    <property type="match status" value="1"/>
</dbReference>
<keyword evidence="6 8" id="KW-0539">Nucleus</keyword>
<keyword evidence="4 8" id="KW-0690">Ribosome biogenesis</keyword>
<dbReference type="FunFam" id="3.90.105.20:FF:000002">
    <property type="entry name" value="Ribosome assembly factor mrt4"/>
    <property type="match status" value="1"/>
</dbReference>
<dbReference type="GO" id="GO:0005737">
    <property type="term" value="C:cytoplasm"/>
    <property type="evidence" value="ECO:0007669"/>
    <property type="project" value="UniProtKB-SubCell"/>
</dbReference>
<dbReference type="InParanoid" id="A0A6L2PXP6"/>
<dbReference type="AlphaFoldDB" id="A0A6L2PXP6"/>
<dbReference type="GO" id="GO:0005730">
    <property type="term" value="C:nucleolus"/>
    <property type="evidence" value="ECO:0007669"/>
    <property type="project" value="UniProtKB-SubCell"/>
</dbReference>
<dbReference type="FunCoup" id="A0A6L2PXP6">
    <property type="interactions" value="1580"/>
</dbReference>
<evidence type="ECO:0000256" key="7">
    <source>
        <dbReference type="ARBA" id="ARBA00066238"/>
    </source>
</evidence>
<gene>
    <name evidence="11" type="ORF">Cfor_11542</name>
</gene>
<dbReference type="CDD" id="cd05796">
    <property type="entry name" value="Ribosomal_P0_like"/>
    <property type="match status" value="1"/>
</dbReference>
<sequence length="293" mass="33074">MPKSKRDKKVSLTKTKKKGLMCKQQLVDEIRRCVEEYNRIFLFSVQNMRNAKLKDLRTEWRHSRFFFGKNKVMALGLGKTKQTETQDKLHKLAKHLIGQCGLLFTNKDSDEVLEWFKNYSESDFARSGNLATETVTLPAGPLPQFPHSIEPHLRQLGMPTSLQRGVVTLLSEFTVCKANQALKPEQARILKLLGQQMAEFKITMKCMWSKNGKFKKFGSKEKKKALKSQISQEEVRDVDMKEVNDNADAAIEVAGDNADVGIEVGDDNGDASTGIADENEDADSEVDVVSEMK</sequence>
<dbReference type="GO" id="GO:0000956">
    <property type="term" value="P:nuclear-transcribed mRNA catabolic process"/>
    <property type="evidence" value="ECO:0007669"/>
    <property type="project" value="TreeGrafter"/>
</dbReference>
<dbReference type="FunFam" id="3.30.70.1730:FF:000004">
    <property type="entry name" value="Ribosome assembly factor mrt4"/>
    <property type="match status" value="1"/>
</dbReference>
<comment type="subcellular location">
    <subcellularLocation>
        <location evidence="8">Cytoplasm</location>
    </subcellularLocation>
    <subcellularLocation>
        <location evidence="8">Nucleus</location>
        <location evidence="8">Nucleolus</location>
    </subcellularLocation>
</comment>
<keyword evidence="5" id="KW-0597">Phosphoprotein</keyword>
<accession>A0A6L2PXP6</accession>
<evidence type="ECO:0000256" key="9">
    <source>
        <dbReference type="SAM" id="MobiDB-lite"/>
    </source>
</evidence>
<dbReference type="Gene3D" id="3.30.70.1730">
    <property type="match status" value="1"/>
</dbReference>
<dbReference type="Gene3D" id="3.90.105.20">
    <property type="match status" value="1"/>
</dbReference>
<dbReference type="InterPro" id="IPR001790">
    <property type="entry name" value="Ribosomal_uL10"/>
</dbReference>
<name>A0A6L2PXP6_COPFO</name>
<reference evidence="12" key="1">
    <citation type="submission" date="2020-01" db="EMBL/GenBank/DDBJ databases">
        <title>Draft genome sequence of the Termite Coptotermes fromosanus.</title>
        <authorList>
            <person name="Itakura S."/>
            <person name="Yosikawa Y."/>
            <person name="Umezawa K."/>
        </authorList>
    </citation>
    <scope>NUCLEOTIDE SEQUENCE [LARGE SCALE GENOMIC DNA]</scope>
</reference>
<keyword evidence="12" id="KW-1185">Reference proteome</keyword>
<dbReference type="GO" id="GO:0030687">
    <property type="term" value="C:preribosome, large subunit precursor"/>
    <property type="evidence" value="ECO:0007669"/>
    <property type="project" value="TreeGrafter"/>
</dbReference>
<dbReference type="Proteomes" id="UP000502823">
    <property type="component" value="Unassembled WGS sequence"/>
</dbReference>
<feature type="compositionally biased region" description="Acidic residues" evidence="9">
    <location>
        <begin position="277"/>
        <end position="293"/>
    </location>
</feature>
<dbReference type="InterPro" id="IPR033867">
    <property type="entry name" value="Mrt4"/>
</dbReference>
<dbReference type="GO" id="GO:0000027">
    <property type="term" value="P:ribosomal large subunit assembly"/>
    <property type="evidence" value="ECO:0007669"/>
    <property type="project" value="InterPro"/>
</dbReference>
<evidence type="ECO:0000256" key="2">
    <source>
        <dbReference type="ARBA" id="ARBA00008889"/>
    </source>
</evidence>
<keyword evidence="3 8" id="KW-0963">Cytoplasm</keyword>
<dbReference type="Pfam" id="PF00466">
    <property type="entry name" value="Ribosomal_L10"/>
    <property type="match status" value="1"/>
</dbReference>
<dbReference type="SUPFAM" id="SSF160369">
    <property type="entry name" value="Ribosomal protein L10-like"/>
    <property type="match status" value="1"/>
</dbReference>
<dbReference type="PANTHER" id="PTHR45841">
    <property type="entry name" value="MRNA TURNOVER PROTEIN 4 MRTO4"/>
    <property type="match status" value="1"/>
</dbReference>
<dbReference type="InterPro" id="IPR043141">
    <property type="entry name" value="Ribosomal_uL10-like_sf"/>
</dbReference>
<evidence type="ECO:0000259" key="10">
    <source>
        <dbReference type="Pfam" id="PF17777"/>
    </source>
</evidence>
<comment type="caution">
    <text evidence="11">The sequence shown here is derived from an EMBL/GenBank/DDBJ whole genome shotgun (WGS) entry which is preliminary data.</text>
</comment>
<feature type="region of interest" description="Disordered" evidence="9">
    <location>
        <begin position="260"/>
        <end position="293"/>
    </location>
</feature>
<feature type="domain" description="Large ribosomal subunit protein uL10-like insertion" evidence="10">
    <location>
        <begin position="125"/>
        <end position="194"/>
    </location>
</feature>
<evidence type="ECO:0000256" key="5">
    <source>
        <dbReference type="ARBA" id="ARBA00022553"/>
    </source>
</evidence>
<evidence type="ECO:0000256" key="4">
    <source>
        <dbReference type="ARBA" id="ARBA00022517"/>
    </source>
</evidence>
<dbReference type="Pfam" id="PF17777">
    <property type="entry name" value="RL10P_insert"/>
    <property type="match status" value="1"/>
</dbReference>
<evidence type="ECO:0000256" key="8">
    <source>
        <dbReference type="RuleBase" id="RU364039"/>
    </source>
</evidence>
<comment type="subunit">
    <text evidence="7">Associates with the pre-60S ribosomal particle. Interacts with MINAS-60 (product of an alternative open reading frame of RBM10).</text>
</comment>
<dbReference type="InterPro" id="IPR040637">
    <property type="entry name" value="Ribosomal_uL10-like_insert"/>
</dbReference>
<proteinExistence type="inferred from homology"/>
<dbReference type="InterPro" id="IPR043164">
    <property type="entry name" value="Ribosomal_uL10-like_insert_sf"/>
</dbReference>
<dbReference type="EMBL" id="BLKM01005504">
    <property type="protein sequence ID" value="GFG34547.1"/>
    <property type="molecule type" value="Genomic_DNA"/>
</dbReference>
<dbReference type="OrthoDB" id="10262308at2759"/>
<comment type="similarity">
    <text evidence="2 8">Belongs to the universal ribosomal protein uL10 family.</text>
</comment>
<evidence type="ECO:0000313" key="12">
    <source>
        <dbReference type="Proteomes" id="UP000502823"/>
    </source>
</evidence>
<dbReference type="InterPro" id="IPR051742">
    <property type="entry name" value="Ribosome_Assembly_uL10"/>
</dbReference>
<organism evidence="11 12">
    <name type="scientific">Coptotermes formosanus</name>
    <name type="common">Formosan subterranean termite</name>
    <dbReference type="NCBI Taxonomy" id="36987"/>
    <lineage>
        <taxon>Eukaryota</taxon>
        <taxon>Metazoa</taxon>
        <taxon>Ecdysozoa</taxon>
        <taxon>Arthropoda</taxon>
        <taxon>Hexapoda</taxon>
        <taxon>Insecta</taxon>
        <taxon>Pterygota</taxon>
        <taxon>Neoptera</taxon>
        <taxon>Polyneoptera</taxon>
        <taxon>Dictyoptera</taxon>
        <taxon>Blattodea</taxon>
        <taxon>Blattoidea</taxon>
        <taxon>Termitoidae</taxon>
        <taxon>Rhinotermitidae</taxon>
        <taxon>Coptotermes</taxon>
    </lineage>
</organism>
<evidence type="ECO:0000256" key="6">
    <source>
        <dbReference type="ARBA" id="ARBA00023242"/>
    </source>
</evidence>
<comment type="function">
    <text evidence="1 8">Component of the ribosome assembly machinery. Nuclear paralog of the ribosomal protein P0, it binds pre-60S subunits at an early stage of assembly in the nucleolus, and is replaced by P0 in cytoplasmic pre-60S subunits and mature 80S ribosomes.</text>
</comment>
<dbReference type="GO" id="GO:0006364">
    <property type="term" value="P:rRNA processing"/>
    <property type="evidence" value="ECO:0007669"/>
    <property type="project" value="TreeGrafter"/>
</dbReference>
<evidence type="ECO:0000256" key="3">
    <source>
        <dbReference type="ARBA" id="ARBA00022490"/>
    </source>
</evidence>